<organism evidence="2 3">
    <name type="scientific">Lacticaseibacillus manihotivorans DSM 13343 = JCM 12514</name>
    <dbReference type="NCBI Taxonomy" id="1423769"/>
    <lineage>
        <taxon>Bacteria</taxon>
        <taxon>Bacillati</taxon>
        <taxon>Bacillota</taxon>
        <taxon>Bacilli</taxon>
        <taxon>Lactobacillales</taxon>
        <taxon>Lactobacillaceae</taxon>
        <taxon>Lacticaseibacillus</taxon>
    </lineage>
</organism>
<evidence type="ECO:0000313" key="2">
    <source>
        <dbReference type="EMBL" id="KRL46202.1"/>
    </source>
</evidence>
<name>A0A0R1QUH8_9LACO</name>
<dbReference type="PATRIC" id="fig|1423769.4.peg.517"/>
<feature type="coiled-coil region" evidence="1">
    <location>
        <begin position="6"/>
        <end position="92"/>
    </location>
</feature>
<gene>
    <name evidence="2" type="ORF">FD01_GL000485</name>
</gene>
<dbReference type="Proteomes" id="UP000051790">
    <property type="component" value="Unassembled WGS sequence"/>
</dbReference>
<comment type="caution">
    <text evidence="2">The sequence shown here is derived from an EMBL/GenBank/DDBJ whole genome shotgun (WGS) entry which is preliminary data.</text>
</comment>
<keyword evidence="3" id="KW-1185">Reference proteome</keyword>
<dbReference type="EMBL" id="AZEU01000111">
    <property type="protein sequence ID" value="KRL46202.1"/>
    <property type="molecule type" value="Genomic_DNA"/>
</dbReference>
<accession>A0A0R1QUH8</accession>
<evidence type="ECO:0000256" key="1">
    <source>
        <dbReference type="SAM" id="Coils"/>
    </source>
</evidence>
<proteinExistence type="predicted"/>
<keyword evidence="1" id="KW-0175">Coiled coil</keyword>
<sequence>MFNKVKQKIGEQIDEFQQKREEQKRLEKAAAEAKARAERERIRLEKEVLMALSDKALMVEAVMALRNLNSRLDTLETQHADLKSQIESLQWDVDMLPREEK</sequence>
<reference evidence="2 3" key="1">
    <citation type="journal article" date="2015" name="Genome Announc.">
        <title>Expanding the biotechnology potential of lactobacilli through comparative genomics of 213 strains and associated genera.</title>
        <authorList>
            <person name="Sun Z."/>
            <person name="Harris H.M."/>
            <person name="McCann A."/>
            <person name="Guo C."/>
            <person name="Argimon S."/>
            <person name="Zhang W."/>
            <person name="Yang X."/>
            <person name="Jeffery I.B."/>
            <person name="Cooney J.C."/>
            <person name="Kagawa T.F."/>
            <person name="Liu W."/>
            <person name="Song Y."/>
            <person name="Salvetti E."/>
            <person name="Wrobel A."/>
            <person name="Rasinkangas P."/>
            <person name="Parkhill J."/>
            <person name="Rea M.C."/>
            <person name="O'Sullivan O."/>
            <person name="Ritari J."/>
            <person name="Douillard F.P."/>
            <person name="Paul Ross R."/>
            <person name="Yang R."/>
            <person name="Briner A.E."/>
            <person name="Felis G.E."/>
            <person name="de Vos W.M."/>
            <person name="Barrangou R."/>
            <person name="Klaenhammer T.R."/>
            <person name="Caufield P.W."/>
            <person name="Cui Y."/>
            <person name="Zhang H."/>
            <person name="O'Toole P.W."/>
        </authorList>
    </citation>
    <scope>NUCLEOTIDE SEQUENCE [LARGE SCALE GENOMIC DNA]</scope>
    <source>
        <strain evidence="2 3">DSM 13343</strain>
    </source>
</reference>
<dbReference type="RefSeq" id="WP_056963172.1">
    <property type="nucleotide sequence ID" value="NZ_AZEU01000111.1"/>
</dbReference>
<evidence type="ECO:0000313" key="3">
    <source>
        <dbReference type="Proteomes" id="UP000051790"/>
    </source>
</evidence>
<dbReference type="AlphaFoldDB" id="A0A0R1QUH8"/>
<protein>
    <submittedName>
        <fullName evidence="2">Uncharacterized protein</fullName>
    </submittedName>
</protein>